<dbReference type="Proteomes" id="UP000070456">
    <property type="component" value="Unassembled WGS sequence"/>
</dbReference>
<protein>
    <submittedName>
        <fullName evidence="6">General stress protein 16O</fullName>
    </submittedName>
</protein>
<gene>
    <name evidence="6" type="primary">yocK</name>
    <name evidence="6" type="ORF">AN619_14350</name>
</gene>
<dbReference type="NCBIfam" id="TIGR02890">
    <property type="entry name" value="bacill_yteA"/>
    <property type="match status" value="1"/>
</dbReference>
<evidence type="ECO:0000313" key="6">
    <source>
        <dbReference type="EMBL" id="KXG75971.1"/>
    </source>
</evidence>
<dbReference type="GO" id="GO:0008270">
    <property type="term" value="F:zinc ion binding"/>
    <property type="evidence" value="ECO:0007669"/>
    <property type="project" value="UniProtKB-KW"/>
</dbReference>
<feature type="domain" description="Zinc finger DksA/TraR C4-type" evidence="5">
    <location>
        <begin position="87"/>
        <end position="118"/>
    </location>
</feature>
<dbReference type="EMBL" id="LOEE01000030">
    <property type="protein sequence ID" value="KXG75971.1"/>
    <property type="molecule type" value="Genomic_DNA"/>
</dbReference>
<evidence type="ECO:0000256" key="3">
    <source>
        <dbReference type="ARBA" id="ARBA00022833"/>
    </source>
</evidence>
<evidence type="ECO:0000256" key="4">
    <source>
        <dbReference type="PROSITE-ProRule" id="PRU00510"/>
    </source>
</evidence>
<keyword evidence="2" id="KW-0863">Zinc-finger</keyword>
<evidence type="ECO:0000256" key="1">
    <source>
        <dbReference type="ARBA" id="ARBA00022723"/>
    </source>
</evidence>
<dbReference type="PANTHER" id="PTHR33823:SF4">
    <property type="entry name" value="GENERAL STRESS PROTEIN 16O"/>
    <property type="match status" value="1"/>
</dbReference>
<accession>A0A140L5Z6</accession>
<dbReference type="AlphaFoldDB" id="A0A140L5Z6"/>
<sequence>MDKKRLEHFKHLLLEERKAAIDTLERMNENEPNTSFKDYFDELSVYDNHPADIGTELFQMEMNFNLKENEKLHLKEIDHALQKIEDGTYGQCITCGKEIPEERLEILPTAVQCMECEKDRLSIHMEIDTRPVEEEVLSPPFGRSFKDHDSRYNGFDGEDAWQEVARFNKTDAHRMALDWYDNNMYDENVSGTPEDVDRISQEYYMGQLEEVERKDIPHDQRKKK</sequence>
<dbReference type="OrthoDB" id="9811543at2"/>
<feature type="zinc finger region" description="dksA C4-type" evidence="4">
    <location>
        <begin position="92"/>
        <end position="116"/>
    </location>
</feature>
<dbReference type="SUPFAM" id="SSF57716">
    <property type="entry name" value="Glucocorticoid receptor-like (DNA-binding domain)"/>
    <property type="match status" value="1"/>
</dbReference>
<name>A0A140L5Z6_9FIRM</name>
<dbReference type="SUPFAM" id="SSF109635">
    <property type="entry name" value="DnaK suppressor protein DksA, alpha-hairpin domain"/>
    <property type="match status" value="1"/>
</dbReference>
<dbReference type="PATRIC" id="fig|520762.4.peg.1597"/>
<dbReference type="Pfam" id="PF01258">
    <property type="entry name" value="zf-dskA_traR"/>
    <property type="match status" value="1"/>
</dbReference>
<dbReference type="PANTHER" id="PTHR33823">
    <property type="entry name" value="RNA POLYMERASE-BINDING TRANSCRIPTION FACTOR DKSA-RELATED"/>
    <property type="match status" value="1"/>
</dbReference>
<evidence type="ECO:0000313" key="7">
    <source>
        <dbReference type="Proteomes" id="UP000070456"/>
    </source>
</evidence>
<dbReference type="RefSeq" id="WP_068556029.1">
    <property type="nucleotide sequence ID" value="NZ_LOEE01000030.1"/>
</dbReference>
<keyword evidence="1" id="KW-0479">Metal-binding</keyword>
<comment type="caution">
    <text evidence="6">The sequence shown here is derived from an EMBL/GenBank/DDBJ whole genome shotgun (WGS) entry which is preliminary data.</text>
</comment>
<dbReference type="InterPro" id="IPR000962">
    <property type="entry name" value="Znf_DskA_TraR"/>
</dbReference>
<dbReference type="InterPro" id="IPR037187">
    <property type="entry name" value="DnaK_N"/>
</dbReference>
<evidence type="ECO:0000256" key="2">
    <source>
        <dbReference type="ARBA" id="ARBA00022771"/>
    </source>
</evidence>
<keyword evidence="3" id="KW-0862">Zinc</keyword>
<dbReference type="STRING" id="520762.AN619_14350"/>
<dbReference type="Gene3D" id="1.20.120.910">
    <property type="entry name" value="DksA, coiled-coil domain"/>
    <property type="match status" value="1"/>
</dbReference>
<reference evidence="6 7" key="1">
    <citation type="submission" date="2015-12" db="EMBL/GenBank/DDBJ databases">
        <title>Draft genome sequence of the thermoanaerobe Thermotalea metallivorans, an isolate from the runoff channel of the Great Artesian Basin, Australia.</title>
        <authorList>
            <person name="Patel B.K."/>
        </authorList>
    </citation>
    <scope>NUCLEOTIDE SEQUENCE [LARGE SCALE GENOMIC DNA]</scope>
    <source>
        <strain evidence="6 7">B2-1</strain>
    </source>
</reference>
<dbReference type="PROSITE" id="PS51128">
    <property type="entry name" value="ZF_DKSA_2"/>
    <property type="match status" value="1"/>
</dbReference>
<evidence type="ECO:0000259" key="5">
    <source>
        <dbReference type="Pfam" id="PF01258"/>
    </source>
</evidence>
<proteinExistence type="predicted"/>
<dbReference type="InterPro" id="IPR014240">
    <property type="entry name" value="YteA"/>
</dbReference>
<keyword evidence="7" id="KW-1185">Reference proteome</keyword>
<organism evidence="6 7">
    <name type="scientific">Thermotalea metallivorans</name>
    <dbReference type="NCBI Taxonomy" id="520762"/>
    <lineage>
        <taxon>Bacteria</taxon>
        <taxon>Bacillati</taxon>
        <taxon>Bacillota</taxon>
        <taxon>Clostridia</taxon>
        <taxon>Peptostreptococcales</taxon>
        <taxon>Thermotaleaceae</taxon>
        <taxon>Thermotalea</taxon>
    </lineage>
</organism>